<comment type="pathway">
    <text evidence="2 9">Cofactor biosynthesis; adenosylcobalamin biosynthesis.</text>
</comment>
<feature type="transmembrane region" description="Helical" evidence="9">
    <location>
        <begin position="50"/>
        <end position="74"/>
    </location>
</feature>
<dbReference type="RefSeq" id="WP_213167529.1">
    <property type="nucleotide sequence ID" value="NZ_CP058559.1"/>
</dbReference>
<evidence type="ECO:0000256" key="5">
    <source>
        <dbReference type="ARBA" id="ARBA00022573"/>
    </source>
</evidence>
<keyword evidence="11" id="KW-1185">Reference proteome</keyword>
<dbReference type="UniPathway" id="UPA00148"/>
<dbReference type="GO" id="GO:0015420">
    <property type="term" value="F:ABC-type vitamin B12 transporter activity"/>
    <property type="evidence" value="ECO:0007669"/>
    <property type="project" value="UniProtKB-UniRule"/>
</dbReference>
<dbReference type="EMBL" id="CP058559">
    <property type="protein sequence ID" value="QNO13866.1"/>
    <property type="molecule type" value="Genomic_DNA"/>
</dbReference>
<feature type="transmembrane region" description="Helical" evidence="9">
    <location>
        <begin position="294"/>
        <end position="313"/>
    </location>
</feature>
<keyword evidence="4 9" id="KW-1003">Cell membrane</keyword>
<protein>
    <recommendedName>
        <fullName evidence="9">Cobalamin biosynthesis protein CobD</fullName>
    </recommendedName>
</protein>
<keyword evidence="6 9" id="KW-0812">Transmembrane</keyword>
<proteinExistence type="inferred from homology"/>
<evidence type="ECO:0000256" key="2">
    <source>
        <dbReference type="ARBA" id="ARBA00004953"/>
    </source>
</evidence>
<feature type="transmembrane region" description="Helical" evidence="9">
    <location>
        <begin position="154"/>
        <end position="175"/>
    </location>
</feature>
<evidence type="ECO:0000256" key="6">
    <source>
        <dbReference type="ARBA" id="ARBA00022692"/>
    </source>
</evidence>
<evidence type="ECO:0000256" key="8">
    <source>
        <dbReference type="ARBA" id="ARBA00023136"/>
    </source>
</evidence>
<keyword evidence="8 9" id="KW-0472">Membrane</keyword>
<keyword evidence="5 9" id="KW-0169">Cobalamin biosynthesis</keyword>
<organism evidence="10 11">
    <name type="scientific">Alkalicella caledoniensis</name>
    <dbReference type="NCBI Taxonomy" id="2731377"/>
    <lineage>
        <taxon>Bacteria</taxon>
        <taxon>Bacillati</taxon>
        <taxon>Bacillota</taxon>
        <taxon>Clostridia</taxon>
        <taxon>Eubacteriales</taxon>
        <taxon>Proteinivoracaceae</taxon>
        <taxon>Alkalicella</taxon>
    </lineage>
</organism>
<evidence type="ECO:0000256" key="9">
    <source>
        <dbReference type="HAMAP-Rule" id="MF_00024"/>
    </source>
</evidence>
<dbReference type="NCBIfam" id="TIGR00380">
    <property type="entry name" value="cobal_cbiB"/>
    <property type="match status" value="1"/>
</dbReference>
<dbReference type="GO" id="GO:0005886">
    <property type="term" value="C:plasma membrane"/>
    <property type="evidence" value="ECO:0007669"/>
    <property type="project" value="UniProtKB-SubCell"/>
</dbReference>
<feature type="transmembrane region" description="Helical" evidence="9">
    <location>
        <begin position="80"/>
        <end position="99"/>
    </location>
</feature>
<dbReference type="AlphaFoldDB" id="A0A7G9W5A4"/>
<evidence type="ECO:0000256" key="4">
    <source>
        <dbReference type="ARBA" id="ARBA00022475"/>
    </source>
</evidence>
<dbReference type="Proteomes" id="UP000516160">
    <property type="component" value="Chromosome"/>
</dbReference>
<gene>
    <name evidence="9 10" type="primary">cobD</name>
    <name evidence="10" type="ORF">HYG86_03330</name>
</gene>
<keyword evidence="7 9" id="KW-1133">Transmembrane helix</keyword>
<evidence type="ECO:0000256" key="1">
    <source>
        <dbReference type="ARBA" id="ARBA00004651"/>
    </source>
</evidence>
<comment type="subcellular location">
    <subcellularLocation>
        <location evidence="1 9">Cell membrane</location>
        <topology evidence="1 9">Multi-pass membrane protein</topology>
    </subcellularLocation>
</comment>
<evidence type="ECO:0000313" key="10">
    <source>
        <dbReference type="EMBL" id="QNO13866.1"/>
    </source>
</evidence>
<accession>A0A7G9W5A4</accession>
<dbReference type="PANTHER" id="PTHR34308">
    <property type="entry name" value="COBALAMIN BIOSYNTHESIS PROTEIN CBIB"/>
    <property type="match status" value="1"/>
</dbReference>
<reference evidence="10 11" key="1">
    <citation type="submission" date="2020-07" db="EMBL/GenBank/DDBJ databases">
        <title>Alkalicella. sp. LB2 genome.</title>
        <authorList>
            <person name="Postec A."/>
            <person name="Quemeneur M."/>
        </authorList>
    </citation>
    <scope>NUCLEOTIDE SEQUENCE [LARGE SCALE GENOMIC DNA]</scope>
    <source>
        <strain evidence="10 11">LB2</strain>
    </source>
</reference>
<evidence type="ECO:0000313" key="11">
    <source>
        <dbReference type="Proteomes" id="UP000516160"/>
    </source>
</evidence>
<dbReference type="HAMAP" id="MF_00024">
    <property type="entry name" value="CobD_CbiB"/>
    <property type="match status" value="1"/>
</dbReference>
<evidence type="ECO:0000256" key="3">
    <source>
        <dbReference type="ARBA" id="ARBA00006263"/>
    </source>
</evidence>
<dbReference type="Pfam" id="PF03186">
    <property type="entry name" value="CobD_Cbib"/>
    <property type="match status" value="1"/>
</dbReference>
<comment type="similarity">
    <text evidence="3 9">Belongs to the CobD/CbiB family.</text>
</comment>
<dbReference type="KEGG" id="acae:HYG86_03330"/>
<dbReference type="PANTHER" id="PTHR34308:SF1">
    <property type="entry name" value="COBALAMIN BIOSYNTHESIS PROTEIN CBIB"/>
    <property type="match status" value="1"/>
</dbReference>
<comment type="function">
    <text evidence="9">Converts cobyric acid to cobinamide by the addition of aminopropanol on the F carboxylic group.</text>
</comment>
<dbReference type="InterPro" id="IPR004485">
    <property type="entry name" value="Cobalamin_biosynth_CobD/CbiB"/>
</dbReference>
<evidence type="ECO:0000256" key="7">
    <source>
        <dbReference type="ARBA" id="ARBA00022989"/>
    </source>
</evidence>
<dbReference type="GO" id="GO:0048472">
    <property type="term" value="F:threonine-phosphate decarboxylase activity"/>
    <property type="evidence" value="ECO:0007669"/>
    <property type="project" value="InterPro"/>
</dbReference>
<sequence>MISILTAFTMDMILGDPYWFPHPVRIIGIFVTSMEKLIRKVFMYPKGLKLGGVILALSTVFITFATVALTLHYSKKVHTYLFWGINIIFLWTSIAPKTLKVESIKVYKALKENDISNARILLSYIVGRDTTSLNDSEIAKAAVETVAENTSDGVIAPLIYMFLGGAPLALAYKAINTLDSMVGYKNEKYMHLGWASAKLDDIANYIPARITGILIIMSSAILGLDTQRSFLILKRDHLKHSSPNAGYPEAATAGALNIQLGGANYYHGKLVDKPTIGDDTKEISHEDIKKVNSLMYTSAFLTLMIFLVISILVK</sequence>
<name>A0A7G9W5A4_ALKCA</name>
<feature type="transmembrane region" description="Helical" evidence="9">
    <location>
        <begin position="202"/>
        <end position="224"/>
    </location>
</feature>
<dbReference type="GO" id="GO:0009236">
    <property type="term" value="P:cobalamin biosynthetic process"/>
    <property type="evidence" value="ECO:0007669"/>
    <property type="project" value="UniProtKB-UniRule"/>
</dbReference>